<dbReference type="InterPro" id="IPR043129">
    <property type="entry name" value="ATPase_NBD"/>
</dbReference>
<comment type="caution">
    <text evidence="2">The sequence shown here is derived from an EMBL/GenBank/DDBJ whole genome shotgun (WGS) entry which is preliminary data.</text>
</comment>
<evidence type="ECO:0000313" key="3">
    <source>
        <dbReference type="Proteomes" id="UP000597444"/>
    </source>
</evidence>
<gene>
    <name evidence="2" type="ORF">KSF_064620</name>
</gene>
<dbReference type="Proteomes" id="UP000597444">
    <property type="component" value="Unassembled WGS sequence"/>
</dbReference>
<dbReference type="SUPFAM" id="SSF53067">
    <property type="entry name" value="Actin-like ATPase domain"/>
    <property type="match status" value="1"/>
</dbReference>
<accession>A0A8J3N2S9</accession>
<dbReference type="PANTHER" id="PTHR18964:SF149">
    <property type="entry name" value="BIFUNCTIONAL UDP-N-ACETYLGLUCOSAMINE 2-EPIMERASE_N-ACETYLMANNOSAMINE KINASE"/>
    <property type="match status" value="1"/>
</dbReference>
<name>A0A8J3N2S9_9CHLR</name>
<evidence type="ECO:0000256" key="1">
    <source>
        <dbReference type="ARBA" id="ARBA00006479"/>
    </source>
</evidence>
<reference evidence="2" key="1">
    <citation type="submission" date="2020-10" db="EMBL/GenBank/DDBJ databases">
        <title>Taxonomic study of unclassified bacteria belonging to the class Ktedonobacteria.</title>
        <authorList>
            <person name="Yabe S."/>
            <person name="Wang C.M."/>
            <person name="Zheng Y."/>
            <person name="Sakai Y."/>
            <person name="Cavaletti L."/>
            <person name="Monciardini P."/>
            <person name="Donadio S."/>
        </authorList>
    </citation>
    <scope>NUCLEOTIDE SEQUENCE</scope>
    <source>
        <strain evidence="2">ID150040</strain>
    </source>
</reference>
<evidence type="ECO:0000313" key="2">
    <source>
        <dbReference type="EMBL" id="GHO96414.1"/>
    </source>
</evidence>
<dbReference type="Gene3D" id="3.30.420.40">
    <property type="match status" value="2"/>
</dbReference>
<dbReference type="PANTHER" id="PTHR18964">
    <property type="entry name" value="ROK (REPRESSOR, ORF, KINASE) FAMILY"/>
    <property type="match status" value="1"/>
</dbReference>
<sequence>MEKRIDSRQEESHLPAVLAFDIGGTRIKAGIVQGSVVSNLTIEALAGREGTSDVLSQIVQIGKRLIARREVVAVGMSVKGIIDPQRGVILSVNEALASSVGVPIAERLTREFGVPIRLENDARMYTLGELLYGAGRTATNMVCLTLGTGVGCGVALGRRILRGPHGLSGILGGHITVQVDGPRCTCGNVGCLEALIGTGALIHEVTEALASGQHSILSEIPISSLLPQHIFAASTAGDVLAQEIVQRFTQRLGAGVVSLVHAHDPDLVVLGGGMAAAAEQFLPEVQAYVHRHTWTLPGVNVRITTSELREAAALSGVAAYARGLDIFL</sequence>
<dbReference type="InterPro" id="IPR000600">
    <property type="entry name" value="ROK"/>
</dbReference>
<dbReference type="EMBL" id="BNJK01000001">
    <property type="protein sequence ID" value="GHO96414.1"/>
    <property type="molecule type" value="Genomic_DNA"/>
</dbReference>
<dbReference type="AlphaFoldDB" id="A0A8J3N2S9"/>
<protein>
    <submittedName>
        <fullName evidence="2">Glucokinase</fullName>
    </submittedName>
</protein>
<proteinExistence type="inferred from homology"/>
<keyword evidence="3" id="KW-1185">Reference proteome</keyword>
<organism evidence="2 3">
    <name type="scientific">Reticulibacter mediterranei</name>
    <dbReference type="NCBI Taxonomy" id="2778369"/>
    <lineage>
        <taxon>Bacteria</taxon>
        <taxon>Bacillati</taxon>
        <taxon>Chloroflexota</taxon>
        <taxon>Ktedonobacteria</taxon>
        <taxon>Ktedonobacterales</taxon>
        <taxon>Reticulibacteraceae</taxon>
        <taxon>Reticulibacter</taxon>
    </lineage>
</organism>
<dbReference type="RefSeq" id="WP_220207041.1">
    <property type="nucleotide sequence ID" value="NZ_BNJK01000001.1"/>
</dbReference>
<dbReference type="Pfam" id="PF00480">
    <property type="entry name" value="ROK"/>
    <property type="match status" value="1"/>
</dbReference>
<comment type="similarity">
    <text evidence="1">Belongs to the ROK (NagC/XylR) family.</text>
</comment>